<dbReference type="GO" id="GO:0006103">
    <property type="term" value="P:2-oxoglutarate metabolic process"/>
    <property type="evidence" value="ECO:0007669"/>
    <property type="project" value="TreeGrafter"/>
</dbReference>
<dbReference type="PRINTS" id="PR00411">
    <property type="entry name" value="PNDRDTASEI"/>
</dbReference>
<keyword evidence="3" id="KW-1185">Reference proteome</keyword>
<feature type="domain" description="FAD/NAD(P)-binding" evidence="1">
    <location>
        <begin position="43"/>
        <end position="201"/>
    </location>
</feature>
<dbReference type="PANTHER" id="PTHR22912">
    <property type="entry name" value="DISULFIDE OXIDOREDUCTASE"/>
    <property type="match status" value="1"/>
</dbReference>
<dbReference type="Proteomes" id="UP001153076">
    <property type="component" value="Unassembled WGS sequence"/>
</dbReference>
<dbReference type="SUPFAM" id="SSF51905">
    <property type="entry name" value="FAD/NAD(P)-binding domain"/>
    <property type="match status" value="1"/>
</dbReference>
<dbReference type="InterPro" id="IPR023753">
    <property type="entry name" value="FAD/NAD-binding_dom"/>
</dbReference>
<evidence type="ECO:0000259" key="1">
    <source>
        <dbReference type="Pfam" id="PF07992"/>
    </source>
</evidence>
<dbReference type="InterPro" id="IPR036188">
    <property type="entry name" value="FAD/NAD-bd_sf"/>
</dbReference>
<dbReference type="PANTHER" id="PTHR22912:SF223">
    <property type="entry name" value="DIHYDROLIPOYL DEHYDROGENASE 1, MITOCHONDRIAL"/>
    <property type="match status" value="1"/>
</dbReference>
<accession>A0A9Q1K3G6</accession>
<dbReference type="AlphaFoldDB" id="A0A9Q1K3G6"/>
<evidence type="ECO:0000313" key="2">
    <source>
        <dbReference type="EMBL" id="KAJ8435760.1"/>
    </source>
</evidence>
<organism evidence="2 3">
    <name type="scientific">Carnegiea gigantea</name>
    <dbReference type="NCBI Taxonomy" id="171969"/>
    <lineage>
        <taxon>Eukaryota</taxon>
        <taxon>Viridiplantae</taxon>
        <taxon>Streptophyta</taxon>
        <taxon>Embryophyta</taxon>
        <taxon>Tracheophyta</taxon>
        <taxon>Spermatophyta</taxon>
        <taxon>Magnoliopsida</taxon>
        <taxon>eudicotyledons</taxon>
        <taxon>Gunneridae</taxon>
        <taxon>Pentapetalae</taxon>
        <taxon>Caryophyllales</taxon>
        <taxon>Cactineae</taxon>
        <taxon>Cactaceae</taxon>
        <taxon>Cactoideae</taxon>
        <taxon>Echinocereeae</taxon>
        <taxon>Carnegiea</taxon>
    </lineage>
</organism>
<protein>
    <recommendedName>
        <fullName evidence="1">FAD/NAD(P)-binding domain-containing protein</fullName>
    </recommendedName>
</protein>
<sequence>MCQSKRGFVFLLPRNTPYPWNPQSMVEQSEVRALLHSSNMYDEAKHSFASHGVKFSLVEVDLPAMMAQKDKVVPNLTKDIESLFKKNKVKYVKGYGKFVSLSEVSVETLKGENTVVKGKHIIIATGSDVKSLQGITIDEKRIVSSTGALALSEVPKRLVVIAAGYIGLEMGSVWGRLGSEVTVVEFALDIVPTMDSEVRKQF</sequence>
<name>A0A9Q1K3G6_9CARY</name>
<dbReference type="Gene3D" id="3.50.50.60">
    <property type="entry name" value="FAD/NAD(P)-binding domain"/>
    <property type="match status" value="2"/>
</dbReference>
<dbReference type="PRINTS" id="PR00368">
    <property type="entry name" value="FADPNR"/>
</dbReference>
<gene>
    <name evidence="2" type="ORF">Cgig2_003182</name>
</gene>
<evidence type="ECO:0000313" key="3">
    <source>
        <dbReference type="Proteomes" id="UP001153076"/>
    </source>
</evidence>
<dbReference type="GO" id="GO:0005739">
    <property type="term" value="C:mitochondrion"/>
    <property type="evidence" value="ECO:0007669"/>
    <property type="project" value="TreeGrafter"/>
</dbReference>
<comment type="caution">
    <text evidence="2">The sequence shown here is derived from an EMBL/GenBank/DDBJ whole genome shotgun (WGS) entry which is preliminary data.</text>
</comment>
<dbReference type="GO" id="GO:0050660">
    <property type="term" value="F:flavin adenine dinucleotide binding"/>
    <property type="evidence" value="ECO:0007669"/>
    <property type="project" value="TreeGrafter"/>
</dbReference>
<dbReference type="InterPro" id="IPR050151">
    <property type="entry name" value="Class-I_Pyr_Nuc-Dis_Oxidored"/>
</dbReference>
<dbReference type="GO" id="GO:0004148">
    <property type="term" value="F:dihydrolipoyl dehydrogenase (NADH) activity"/>
    <property type="evidence" value="ECO:0007669"/>
    <property type="project" value="TreeGrafter"/>
</dbReference>
<dbReference type="GO" id="GO:0045252">
    <property type="term" value="C:oxoglutarate dehydrogenase complex"/>
    <property type="evidence" value="ECO:0007669"/>
    <property type="project" value="TreeGrafter"/>
</dbReference>
<dbReference type="EMBL" id="JAKOGI010000390">
    <property type="protein sequence ID" value="KAJ8435760.1"/>
    <property type="molecule type" value="Genomic_DNA"/>
</dbReference>
<dbReference type="Pfam" id="PF07992">
    <property type="entry name" value="Pyr_redox_2"/>
    <property type="match status" value="1"/>
</dbReference>
<dbReference type="OrthoDB" id="1926919at2759"/>
<proteinExistence type="predicted"/>
<reference evidence="2" key="1">
    <citation type="submission" date="2022-04" db="EMBL/GenBank/DDBJ databases">
        <title>Carnegiea gigantea Genome sequencing and assembly v2.</title>
        <authorList>
            <person name="Copetti D."/>
            <person name="Sanderson M.J."/>
            <person name="Burquez A."/>
            <person name="Wojciechowski M.F."/>
        </authorList>
    </citation>
    <scope>NUCLEOTIDE SEQUENCE</scope>
    <source>
        <strain evidence="2">SGP5-SGP5p</strain>
        <tissue evidence="2">Aerial part</tissue>
    </source>
</reference>